<keyword evidence="1" id="KW-0175">Coiled coil</keyword>
<evidence type="ECO:0000259" key="3">
    <source>
        <dbReference type="PROSITE" id="PS50076"/>
    </source>
</evidence>
<sequence length="405" mass="48171">MAPVLIADDYYKILEVGQSATPEIITKSYRRLALLHHPDRNIRPDATSTFQLIGKAYETLKDESKRRSYDLIYPNIHRSQPPHQQQAPPAHRPESSTVKTKKDDSEARDMVELAAVYRSKQERATKWARTRSIYESKIDELNNEIHRLQNAVQEIDRIGKAELDEVAAAKSWSAWFMSGFRKPCVETEKKKEQKARERIQRMHVKSFKEREWKMKESELKEKRMVLKQMQEDFDNGNHKDDDIRYNIEERVYARQLRQEQERERVEREAREKAELARRKEEHERQEKARVERERQQKAEAEYWKEFQANAAKQRAEMEAGANLEKKRQEKANAEAAEHSSNRSTFRSTKHCRHDGWWSKIHARTTCSHCDATWNYLLQCPDCDEKACPICQQDLRPARRNRNRNR</sequence>
<feature type="compositionally biased region" description="Basic and acidic residues" evidence="2">
    <location>
        <begin position="314"/>
        <end position="340"/>
    </location>
</feature>
<evidence type="ECO:0000313" key="5">
    <source>
        <dbReference type="Proteomes" id="UP000469558"/>
    </source>
</evidence>
<dbReference type="InterPro" id="IPR018253">
    <property type="entry name" value="DnaJ_domain_CS"/>
</dbReference>
<dbReference type="AlphaFoldDB" id="A0A8T9CJR0"/>
<dbReference type="PROSITE" id="PS50076">
    <property type="entry name" value="DNAJ_2"/>
    <property type="match status" value="1"/>
</dbReference>
<organism evidence="4 5">
    <name type="scientific">Lachnellula suecica</name>
    <dbReference type="NCBI Taxonomy" id="602035"/>
    <lineage>
        <taxon>Eukaryota</taxon>
        <taxon>Fungi</taxon>
        <taxon>Dikarya</taxon>
        <taxon>Ascomycota</taxon>
        <taxon>Pezizomycotina</taxon>
        <taxon>Leotiomycetes</taxon>
        <taxon>Helotiales</taxon>
        <taxon>Lachnaceae</taxon>
        <taxon>Lachnellula</taxon>
    </lineage>
</organism>
<evidence type="ECO:0000313" key="4">
    <source>
        <dbReference type="EMBL" id="TVY85436.1"/>
    </source>
</evidence>
<dbReference type="GO" id="GO:0051082">
    <property type="term" value="F:unfolded protein binding"/>
    <property type="evidence" value="ECO:0007669"/>
    <property type="project" value="TreeGrafter"/>
</dbReference>
<dbReference type="PANTHER" id="PTHR43096">
    <property type="entry name" value="DNAJ HOMOLOG 1, MITOCHONDRIAL-RELATED"/>
    <property type="match status" value="1"/>
</dbReference>
<keyword evidence="5" id="KW-1185">Reference proteome</keyword>
<dbReference type="Gene3D" id="1.10.287.110">
    <property type="entry name" value="DnaJ domain"/>
    <property type="match status" value="1"/>
</dbReference>
<protein>
    <submittedName>
        <fullName evidence="4">DnaJ-like protein subfamily B member</fullName>
    </submittedName>
</protein>
<comment type="caution">
    <text evidence="4">The sequence shown here is derived from an EMBL/GenBank/DDBJ whole genome shotgun (WGS) entry which is preliminary data.</text>
</comment>
<dbReference type="PROSITE" id="PS00636">
    <property type="entry name" value="DNAJ_1"/>
    <property type="match status" value="1"/>
</dbReference>
<dbReference type="CDD" id="cd06257">
    <property type="entry name" value="DnaJ"/>
    <property type="match status" value="1"/>
</dbReference>
<dbReference type="Pfam" id="PF00226">
    <property type="entry name" value="DnaJ"/>
    <property type="match status" value="1"/>
</dbReference>
<dbReference type="SUPFAM" id="SSF46565">
    <property type="entry name" value="Chaperone J-domain"/>
    <property type="match status" value="1"/>
</dbReference>
<accession>A0A8T9CJR0</accession>
<proteinExistence type="predicted"/>
<dbReference type="EMBL" id="QGMK01000008">
    <property type="protein sequence ID" value="TVY85436.1"/>
    <property type="molecule type" value="Genomic_DNA"/>
</dbReference>
<feature type="region of interest" description="Disordered" evidence="2">
    <location>
        <begin position="314"/>
        <end position="341"/>
    </location>
</feature>
<evidence type="ECO:0000256" key="2">
    <source>
        <dbReference type="SAM" id="MobiDB-lite"/>
    </source>
</evidence>
<dbReference type="InterPro" id="IPR001623">
    <property type="entry name" value="DnaJ_domain"/>
</dbReference>
<name>A0A8T9CJR0_9HELO</name>
<gene>
    <name evidence="4" type="primary">Dnajb9</name>
    <name evidence="4" type="ORF">LSUE1_G000478</name>
</gene>
<dbReference type="Proteomes" id="UP000469558">
    <property type="component" value="Unassembled WGS sequence"/>
</dbReference>
<feature type="region of interest" description="Disordered" evidence="2">
    <location>
        <begin position="76"/>
        <end position="106"/>
    </location>
</feature>
<dbReference type="PRINTS" id="PR00625">
    <property type="entry name" value="JDOMAIN"/>
</dbReference>
<feature type="domain" description="J" evidence="3">
    <location>
        <begin position="9"/>
        <end position="73"/>
    </location>
</feature>
<dbReference type="GO" id="GO:0042026">
    <property type="term" value="P:protein refolding"/>
    <property type="evidence" value="ECO:0007669"/>
    <property type="project" value="TreeGrafter"/>
</dbReference>
<dbReference type="SMART" id="SM00271">
    <property type="entry name" value="DnaJ"/>
    <property type="match status" value="1"/>
</dbReference>
<reference evidence="4 5" key="1">
    <citation type="submission" date="2018-05" db="EMBL/GenBank/DDBJ databases">
        <title>Genome sequencing and assembly of the regulated plant pathogen Lachnellula willkommii and related sister species for the development of diagnostic species identification markers.</title>
        <authorList>
            <person name="Giroux E."/>
            <person name="Bilodeau G."/>
        </authorList>
    </citation>
    <scope>NUCLEOTIDE SEQUENCE [LARGE SCALE GENOMIC DNA]</scope>
    <source>
        <strain evidence="4 5">CBS 268.59</strain>
    </source>
</reference>
<evidence type="ECO:0000256" key="1">
    <source>
        <dbReference type="SAM" id="Coils"/>
    </source>
</evidence>
<dbReference type="OrthoDB" id="442087at2759"/>
<feature type="coiled-coil region" evidence="1">
    <location>
        <begin position="131"/>
        <end position="158"/>
    </location>
</feature>
<dbReference type="InterPro" id="IPR036869">
    <property type="entry name" value="J_dom_sf"/>
</dbReference>
<dbReference type="GO" id="GO:0005737">
    <property type="term" value="C:cytoplasm"/>
    <property type="evidence" value="ECO:0007669"/>
    <property type="project" value="TreeGrafter"/>
</dbReference>
<dbReference type="PANTHER" id="PTHR43096:SF10">
    <property type="entry name" value="CHAPERONE PROTEIN DNAJ A6, CHLOROPLASTIC"/>
    <property type="match status" value="1"/>
</dbReference>